<keyword evidence="3 5" id="KW-0863">Zinc-finger</keyword>
<protein>
    <submittedName>
        <fullName evidence="8">SPARC- modular calcium-binding protein 2</fullName>
    </submittedName>
</protein>
<dbReference type="GO" id="GO:0005096">
    <property type="term" value="F:GTPase activator activity"/>
    <property type="evidence" value="ECO:0007669"/>
    <property type="project" value="UniProtKB-KW"/>
</dbReference>
<dbReference type="Gene3D" id="1.10.220.150">
    <property type="entry name" value="Arf GTPase activating protein"/>
    <property type="match status" value="1"/>
</dbReference>
<sequence length="274" mass="30621">MSRKKTDELRNDIHLKILQSLLAMEDNKYCADCDAKSPRWASWNLGVFLCIRCAGIHRKLGVHISRVKSVNLDTWTEEQLASMKEMGNSRGRAVYEAQIPDGFQRPQIDSAVEQLIRAKYEMKRYMAREFVATKPDVEAISREIAQIEQQMKKKPTSSNVQLPAPPPSSSAKRQQPPLMVKAPTPQIAPLPVAPSNDLVDIFDQNAGQNQTDLKSLFPPTDLSSVNFDQNVQPQNQSTKDSIMSLFAQTPGTNQFGFFPQPAANLFQPQVAPVA</sequence>
<dbReference type="EMBL" id="JBJKFK010004450">
    <property type="protein sequence ID" value="KAL3308982.1"/>
    <property type="molecule type" value="Genomic_DNA"/>
</dbReference>
<dbReference type="AlphaFoldDB" id="A0ABD2PQL0"/>
<evidence type="ECO:0000313" key="9">
    <source>
        <dbReference type="Proteomes" id="UP001626550"/>
    </source>
</evidence>
<dbReference type="CDD" id="cd08839">
    <property type="entry name" value="ArfGap_SMAP"/>
    <property type="match status" value="1"/>
</dbReference>
<proteinExistence type="predicted"/>
<gene>
    <name evidence="8" type="primary">SMAP2</name>
    <name evidence="8" type="ORF">Ciccas_012480</name>
</gene>
<dbReference type="InterPro" id="IPR044732">
    <property type="entry name" value="ArfGAP_SMAP1-like"/>
</dbReference>
<evidence type="ECO:0000259" key="7">
    <source>
        <dbReference type="PROSITE" id="PS50115"/>
    </source>
</evidence>
<reference evidence="8 9" key="1">
    <citation type="submission" date="2024-11" db="EMBL/GenBank/DDBJ databases">
        <title>Adaptive evolution of stress response genes in parasites aligns with host niche diversity.</title>
        <authorList>
            <person name="Hahn C."/>
            <person name="Resl P."/>
        </authorList>
    </citation>
    <scope>NUCLEOTIDE SEQUENCE [LARGE SCALE GENOMIC DNA]</scope>
    <source>
        <strain evidence="8">EGGRZ-B1_66</strain>
        <tissue evidence="8">Body</tissue>
    </source>
</reference>
<evidence type="ECO:0000256" key="5">
    <source>
        <dbReference type="PROSITE-ProRule" id="PRU00288"/>
    </source>
</evidence>
<keyword evidence="4" id="KW-0862">Zinc</keyword>
<dbReference type="InterPro" id="IPR051718">
    <property type="entry name" value="ARF_GTPase-activating"/>
</dbReference>
<evidence type="ECO:0000256" key="1">
    <source>
        <dbReference type="ARBA" id="ARBA00022468"/>
    </source>
</evidence>
<dbReference type="PANTHER" id="PTHR45705">
    <property type="entry name" value="FI20236P1"/>
    <property type="match status" value="1"/>
</dbReference>
<evidence type="ECO:0000256" key="3">
    <source>
        <dbReference type="ARBA" id="ARBA00022771"/>
    </source>
</evidence>
<evidence type="ECO:0000256" key="6">
    <source>
        <dbReference type="SAM" id="MobiDB-lite"/>
    </source>
</evidence>
<dbReference type="PRINTS" id="PR00405">
    <property type="entry name" value="REVINTRACTNG"/>
</dbReference>
<keyword evidence="2" id="KW-0479">Metal-binding</keyword>
<accession>A0ABD2PQL0</accession>
<dbReference type="GO" id="GO:0008270">
    <property type="term" value="F:zinc ion binding"/>
    <property type="evidence" value="ECO:0007669"/>
    <property type="project" value="UniProtKB-KW"/>
</dbReference>
<dbReference type="InterPro" id="IPR001164">
    <property type="entry name" value="ArfGAP_dom"/>
</dbReference>
<dbReference type="InterPro" id="IPR037278">
    <property type="entry name" value="ARFGAP/RecO"/>
</dbReference>
<keyword evidence="1" id="KW-0343">GTPase activation</keyword>
<dbReference type="Pfam" id="PF01412">
    <property type="entry name" value="ArfGap"/>
    <property type="match status" value="1"/>
</dbReference>
<dbReference type="SUPFAM" id="SSF57863">
    <property type="entry name" value="ArfGap/RecO-like zinc finger"/>
    <property type="match status" value="1"/>
</dbReference>
<dbReference type="FunFam" id="1.10.220.150:FF:000009">
    <property type="entry name" value="stromal membrane-associated protein 1 isoform X1"/>
    <property type="match status" value="1"/>
</dbReference>
<name>A0ABD2PQL0_9PLAT</name>
<feature type="non-terminal residue" evidence="8">
    <location>
        <position position="274"/>
    </location>
</feature>
<feature type="region of interest" description="Disordered" evidence="6">
    <location>
        <begin position="149"/>
        <end position="177"/>
    </location>
</feature>
<keyword evidence="9" id="KW-1185">Reference proteome</keyword>
<feature type="domain" description="Arf-GAP" evidence="7">
    <location>
        <begin position="15"/>
        <end position="133"/>
    </location>
</feature>
<evidence type="ECO:0000313" key="8">
    <source>
        <dbReference type="EMBL" id="KAL3308982.1"/>
    </source>
</evidence>
<dbReference type="PANTHER" id="PTHR45705:SF1">
    <property type="entry name" value="FI20236P1"/>
    <property type="match status" value="1"/>
</dbReference>
<dbReference type="SMART" id="SM00105">
    <property type="entry name" value="ArfGap"/>
    <property type="match status" value="1"/>
</dbReference>
<evidence type="ECO:0000256" key="4">
    <source>
        <dbReference type="ARBA" id="ARBA00022833"/>
    </source>
</evidence>
<dbReference type="Proteomes" id="UP001626550">
    <property type="component" value="Unassembled WGS sequence"/>
</dbReference>
<dbReference type="InterPro" id="IPR038508">
    <property type="entry name" value="ArfGAP_dom_sf"/>
</dbReference>
<comment type="caution">
    <text evidence="8">The sequence shown here is derived from an EMBL/GenBank/DDBJ whole genome shotgun (WGS) entry which is preliminary data.</text>
</comment>
<dbReference type="PROSITE" id="PS50115">
    <property type="entry name" value="ARFGAP"/>
    <property type="match status" value="1"/>
</dbReference>
<evidence type="ECO:0000256" key="2">
    <source>
        <dbReference type="ARBA" id="ARBA00022723"/>
    </source>
</evidence>
<organism evidence="8 9">
    <name type="scientific">Cichlidogyrus casuarinus</name>
    <dbReference type="NCBI Taxonomy" id="1844966"/>
    <lineage>
        <taxon>Eukaryota</taxon>
        <taxon>Metazoa</taxon>
        <taxon>Spiralia</taxon>
        <taxon>Lophotrochozoa</taxon>
        <taxon>Platyhelminthes</taxon>
        <taxon>Monogenea</taxon>
        <taxon>Monopisthocotylea</taxon>
        <taxon>Dactylogyridea</taxon>
        <taxon>Ancyrocephalidae</taxon>
        <taxon>Cichlidogyrus</taxon>
    </lineage>
</organism>